<dbReference type="RefSeq" id="WP_011878735.1">
    <property type="nucleotide sequence ID" value="NC_009253.1"/>
</dbReference>
<gene>
    <name evidence="1" type="ordered locus">Dred_2427</name>
</gene>
<reference evidence="1 2" key="1">
    <citation type="submission" date="2007-03" db="EMBL/GenBank/DDBJ databases">
        <title>Complete sequence of Desulfotomaculum reducens MI-1.</title>
        <authorList>
            <consortium name="US DOE Joint Genome Institute"/>
            <person name="Copeland A."/>
            <person name="Lucas S."/>
            <person name="Lapidus A."/>
            <person name="Barry K."/>
            <person name="Detter J.C."/>
            <person name="Glavina del Rio T."/>
            <person name="Hammon N."/>
            <person name="Israni S."/>
            <person name="Dalin E."/>
            <person name="Tice H."/>
            <person name="Pitluck S."/>
            <person name="Sims D."/>
            <person name="Brettin T."/>
            <person name="Bruce D."/>
            <person name="Han C."/>
            <person name="Tapia R."/>
            <person name="Schmutz J."/>
            <person name="Larimer F."/>
            <person name="Land M."/>
            <person name="Hauser L."/>
            <person name="Kyrpides N."/>
            <person name="Kim E."/>
            <person name="Tebo B.M."/>
            <person name="Richardson P."/>
        </authorList>
    </citation>
    <scope>NUCLEOTIDE SEQUENCE [LARGE SCALE GENOMIC DNA]</scope>
    <source>
        <strain evidence="1 2">MI-1</strain>
    </source>
</reference>
<proteinExistence type="predicted"/>
<sequence length="83" mass="9691">MTKFTKLYSQIVNNPKDVKFDDLDKLLRHHGFMCRKPGGGSSHYNYYHLDLPDVLTIPYNRPIKAIYVKLAIKAIQQLKERGE</sequence>
<dbReference type="STRING" id="349161.Dred_2427"/>
<keyword evidence="2" id="KW-1185">Reference proteome</keyword>
<dbReference type="Proteomes" id="UP000001556">
    <property type="component" value="Chromosome"/>
</dbReference>
<dbReference type="OrthoDB" id="361893at2"/>
<dbReference type="eggNOG" id="ENOG50335B3">
    <property type="taxonomic scope" value="Bacteria"/>
</dbReference>
<organism evidence="1 2">
    <name type="scientific">Desulforamulus reducens (strain ATCC BAA-1160 / DSM 100696 / MI-1)</name>
    <name type="common">Desulfotomaculum reducens</name>
    <dbReference type="NCBI Taxonomy" id="349161"/>
    <lineage>
        <taxon>Bacteria</taxon>
        <taxon>Bacillati</taxon>
        <taxon>Bacillota</taxon>
        <taxon>Clostridia</taxon>
        <taxon>Eubacteriales</taxon>
        <taxon>Peptococcaceae</taxon>
        <taxon>Desulforamulus</taxon>
    </lineage>
</organism>
<evidence type="ECO:0008006" key="3">
    <source>
        <dbReference type="Google" id="ProtNLM"/>
    </source>
</evidence>
<dbReference type="EMBL" id="CP000612">
    <property type="protein sequence ID" value="ABO50937.1"/>
    <property type="molecule type" value="Genomic_DNA"/>
</dbReference>
<dbReference type="SUPFAM" id="SSF54786">
    <property type="entry name" value="YcfA/nrd intein domain"/>
    <property type="match status" value="1"/>
</dbReference>
<dbReference type="KEGG" id="drm:Dred_2427"/>
<dbReference type="AlphaFoldDB" id="A4J784"/>
<protein>
    <recommendedName>
        <fullName evidence="3">Type II toxin-antitoxin system HicA family toxin</fullName>
    </recommendedName>
</protein>
<name>A4J784_DESRM</name>
<dbReference type="HOGENOM" id="CLU_164851_1_1_9"/>
<evidence type="ECO:0000313" key="1">
    <source>
        <dbReference type="EMBL" id="ABO50937.1"/>
    </source>
</evidence>
<evidence type="ECO:0000313" key="2">
    <source>
        <dbReference type="Proteomes" id="UP000001556"/>
    </source>
</evidence>
<accession>A4J784</accession>